<evidence type="ECO:0000313" key="3">
    <source>
        <dbReference type="EMBL" id="MDC8773236.1"/>
    </source>
</evidence>
<reference evidence="3 4" key="1">
    <citation type="submission" date="2022-10" db="EMBL/GenBank/DDBJ databases">
        <title>Paucibacter sp. hw1 Genome sequencing.</title>
        <authorList>
            <person name="Park S."/>
        </authorList>
    </citation>
    <scope>NUCLEOTIDE SEQUENCE [LARGE SCALE GENOMIC DNA]</scope>
    <source>
        <strain evidence="4">hw1</strain>
    </source>
</reference>
<dbReference type="Pfam" id="PF18914">
    <property type="entry name" value="DUF5666"/>
    <property type="match status" value="4"/>
</dbReference>
<sequence length="647" mass="65991">MNKHSITGWQKSLGLGICIISAAALIACGGGGGAASPTPEVTPAAPPPTTTNASTLTLIEGTITGFGSVVIDGVRYSDAGTKVELGDNPELKKLATLGDLRTGMRVQGEINKDGVLQNLLINFALVGTVSAIDNAAGSISVFGQTIKITSGGQLPTVFDGFNSLSQLQIGDLLKVAGSVAADGGITATRIERRLKEGGELYRLSGPVQTLDASAKRFALGGNSSVTVDYSKAKVLPEGAVIENGKLVSVVATAAPVQSGGQTVLTASAVEVKSRQTPDAKELSIGGQINDFKSLASLRIGDVQVDASSAELKEGTVLADLVNGAQAYAKGSLTAGVLKAASLKVFKPETALKAMLIGQVTDFVSIANFKLRGTDVDASQASFSKGKAADLATGAWVSISGQLTASGVLAKTVEILPPPADKPARLEGAISGVDLATKRFSLLGTTVQWSDTTKLNPINMSLANLANGVVLVLEGSYSEASGLFTASSVKVIATTGVLKTVGFSGIAFDVTDTGFKVGSNSVVLGQSIKFEPSGTSLADLKNGAKISVQATLSNVEGKATLTATKIEVQKPEKDGEGVEYVYLSGLIADFVSNADFKIGSQKVNASGSGVEFIDGDAAKLASGLKVEIKGSVGKDGTLIAKRVHFMPG</sequence>
<dbReference type="RefSeq" id="WP_273601392.1">
    <property type="nucleotide sequence ID" value="NZ_JAQQXT010000010.1"/>
</dbReference>
<feature type="signal peptide" evidence="1">
    <location>
        <begin position="1"/>
        <end position="26"/>
    </location>
</feature>
<dbReference type="EMBL" id="JAQQXT010000010">
    <property type="protein sequence ID" value="MDC8773236.1"/>
    <property type="molecule type" value="Genomic_DNA"/>
</dbReference>
<gene>
    <name evidence="3" type="ORF">PRZ03_16735</name>
</gene>
<keyword evidence="1" id="KW-0732">Signal</keyword>
<feature type="domain" description="DUF5666" evidence="2">
    <location>
        <begin position="584"/>
        <end position="642"/>
    </location>
</feature>
<keyword evidence="4" id="KW-1185">Reference proteome</keyword>
<feature type="domain" description="DUF5666" evidence="2">
    <location>
        <begin position="127"/>
        <end position="191"/>
    </location>
</feature>
<protein>
    <submittedName>
        <fullName evidence="3">DUF5666 domain-containing protein</fullName>
    </submittedName>
</protein>
<accession>A0ABT5KK96</accession>
<name>A0ABT5KK96_9BURK</name>
<feature type="chain" id="PRO_5045053846" evidence="1">
    <location>
        <begin position="27"/>
        <end position="647"/>
    </location>
</feature>
<feature type="domain" description="DUF5666" evidence="2">
    <location>
        <begin position="426"/>
        <end position="489"/>
    </location>
</feature>
<dbReference type="InterPro" id="IPR043724">
    <property type="entry name" value="DUF5666"/>
</dbReference>
<dbReference type="Proteomes" id="UP001221189">
    <property type="component" value="Unassembled WGS sequence"/>
</dbReference>
<comment type="caution">
    <text evidence="3">The sequence shown here is derived from an EMBL/GenBank/DDBJ whole genome shotgun (WGS) entry which is preliminary data.</text>
</comment>
<evidence type="ECO:0000259" key="2">
    <source>
        <dbReference type="Pfam" id="PF18914"/>
    </source>
</evidence>
<evidence type="ECO:0000256" key="1">
    <source>
        <dbReference type="SAM" id="SignalP"/>
    </source>
</evidence>
<proteinExistence type="predicted"/>
<feature type="domain" description="DUF5666" evidence="2">
    <location>
        <begin position="357"/>
        <end position="411"/>
    </location>
</feature>
<evidence type="ECO:0000313" key="4">
    <source>
        <dbReference type="Proteomes" id="UP001221189"/>
    </source>
</evidence>
<organism evidence="3 4">
    <name type="scientific">Roseateles albus</name>
    <dbReference type="NCBI Taxonomy" id="2987525"/>
    <lineage>
        <taxon>Bacteria</taxon>
        <taxon>Pseudomonadati</taxon>
        <taxon>Pseudomonadota</taxon>
        <taxon>Betaproteobacteria</taxon>
        <taxon>Burkholderiales</taxon>
        <taxon>Sphaerotilaceae</taxon>
        <taxon>Roseateles</taxon>
    </lineage>
</organism>
<dbReference type="PROSITE" id="PS51257">
    <property type="entry name" value="PROKAR_LIPOPROTEIN"/>
    <property type="match status" value="1"/>
</dbReference>